<sequence length="152" mass="16513">MGLLKSHAADGLGLGLGNGRSGLALPFVGQDDDDLPLVGKRAMQALGLVGPAANLVARQDLAGQDDTDYSSRYDEYPMIVPRMAPEKRSAIMLDRLLGTLEKAVNGNAPARDGLKAVAPDDRMDLHRRGGNAKGRVYWRCYFNAVACYRRRK</sequence>
<dbReference type="Proteomes" id="UP000515158">
    <property type="component" value="Unplaced"/>
</dbReference>
<organism evidence="2">
    <name type="scientific">Thrips palmi</name>
    <name type="common">Melon thrips</name>
    <dbReference type="NCBI Taxonomy" id="161013"/>
    <lineage>
        <taxon>Eukaryota</taxon>
        <taxon>Metazoa</taxon>
        <taxon>Ecdysozoa</taxon>
        <taxon>Arthropoda</taxon>
        <taxon>Hexapoda</taxon>
        <taxon>Insecta</taxon>
        <taxon>Pterygota</taxon>
        <taxon>Neoptera</taxon>
        <taxon>Paraneoptera</taxon>
        <taxon>Thysanoptera</taxon>
        <taxon>Terebrantia</taxon>
        <taxon>Thripoidea</taxon>
        <taxon>Thripidae</taxon>
        <taxon>Thrips</taxon>
    </lineage>
</organism>
<reference evidence="2" key="1">
    <citation type="submission" date="2025-08" db="UniProtKB">
        <authorList>
            <consortium name="RefSeq"/>
        </authorList>
    </citation>
    <scope>IDENTIFICATION</scope>
    <source>
        <tissue evidence="2">Total insect</tissue>
    </source>
</reference>
<dbReference type="InParanoid" id="A0A6P8ZNV4"/>
<accession>A0A6P8ZNV4</accession>
<evidence type="ECO:0000313" key="1">
    <source>
        <dbReference type="Proteomes" id="UP000515158"/>
    </source>
</evidence>
<dbReference type="KEGG" id="tpal:117646277"/>
<dbReference type="RefSeq" id="XP_034243009.1">
    <property type="nucleotide sequence ID" value="XM_034387118.1"/>
</dbReference>
<dbReference type="OrthoDB" id="7464898at2759"/>
<dbReference type="AlphaFoldDB" id="A0A6P8ZNV4"/>
<evidence type="ECO:0000313" key="2">
    <source>
        <dbReference type="RefSeq" id="XP_034243009.1"/>
    </source>
</evidence>
<proteinExistence type="predicted"/>
<name>A0A6P8ZNV4_THRPL</name>
<protein>
    <submittedName>
        <fullName evidence="2">Uncharacterized protein LOC117646277</fullName>
    </submittedName>
</protein>
<gene>
    <name evidence="2" type="primary">LOC117646277</name>
</gene>
<keyword evidence="1" id="KW-1185">Reference proteome</keyword>
<dbReference type="GeneID" id="117646277"/>